<dbReference type="EMBL" id="JXTC01000064">
    <property type="protein sequence ID" value="PON92567.1"/>
    <property type="molecule type" value="Genomic_DNA"/>
</dbReference>
<feature type="compositionally biased region" description="Acidic residues" evidence="1">
    <location>
        <begin position="280"/>
        <end position="293"/>
    </location>
</feature>
<organism evidence="3 4">
    <name type="scientific">Trema orientale</name>
    <name type="common">Charcoal tree</name>
    <name type="synonym">Celtis orientalis</name>
    <dbReference type="NCBI Taxonomy" id="63057"/>
    <lineage>
        <taxon>Eukaryota</taxon>
        <taxon>Viridiplantae</taxon>
        <taxon>Streptophyta</taxon>
        <taxon>Embryophyta</taxon>
        <taxon>Tracheophyta</taxon>
        <taxon>Spermatophyta</taxon>
        <taxon>Magnoliopsida</taxon>
        <taxon>eudicotyledons</taxon>
        <taxon>Gunneridae</taxon>
        <taxon>Pentapetalae</taxon>
        <taxon>rosids</taxon>
        <taxon>fabids</taxon>
        <taxon>Rosales</taxon>
        <taxon>Cannabaceae</taxon>
        <taxon>Trema</taxon>
    </lineage>
</organism>
<dbReference type="Proteomes" id="UP000237000">
    <property type="component" value="Unassembled WGS sequence"/>
</dbReference>
<feature type="region of interest" description="Disordered" evidence="1">
    <location>
        <begin position="264"/>
        <end position="293"/>
    </location>
</feature>
<dbReference type="Pfam" id="PF25019">
    <property type="entry name" value="LRR_R13L1-DRL21"/>
    <property type="match status" value="1"/>
</dbReference>
<evidence type="ECO:0000256" key="1">
    <source>
        <dbReference type="SAM" id="MobiDB-lite"/>
    </source>
</evidence>
<dbReference type="PANTHER" id="PTHR47186">
    <property type="entry name" value="LEUCINE-RICH REPEAT-CONTAINING PROTEIN 57"/>
    <property type="match status" value="1"/>
</dbReference>
<feature type="domain" description="R13L1/DRL21-like LRR repeat region" evidence="2">
    <location>
        <begin position="3"/>
        <end position="129"/>
    </location>
</feature>
<dbReference type="STRING" id="63057.A0A2P5F448"/>
<dbReference type="OrthoDB" id="1752188at2759"/>
<accession>A0A2P5F448</accession>
<dbReference type="SUPFAM" id="SSF52047">
    <property type="entry name" value="RNI-like"/>
    <property type="match status" value="1"/>
</dbReference>
<proteinExistence type="predicted"/>
<evidence type="ECO:0000259" key="2">
    <source>
        <dbReference type="Pfam" id="PF25019"/>
    </source>
</evidence>
<gene>
    <name evidence="3" type="ORF">TorRG33x02_116610</name>
</gene>
<dbReference type="PANTHER" id="PTHR47186:SF30">
    <property type="entry name" value="EF-HAND DOMAIN-CONTAINING PROTEIN"/>
    <property type="match status" value="1"/>
</dbReference>
<protein>
    <submittedName>
        <fullName evidence="3">LRR domain containing protein</fullName>
    </submittedName>
</protein>
<sequence>MKLEDLNKLNHLKGRLRISGIGWTKDVNQAERAQLNSKDSLVALELEFRGTDRRRYSRDPSYLLLEGLQPHPNLKHLEISFYYGTNVFPHWMSSLTSLKRLVLRSCSKCQSLGPFGKLLNLESLSLQDMFGVKKVDQKFLGVEDTWKTKKDSTISLFPKLKRLEFRELRKWNAWESYASLNSSLNIMPHLVSLEIIGCSALKPPLPEFLLGTPLEKLSIRSCRLLEQHFQEGLGTKDVVKILTSSTLDFVDADIARAMHMVESETCKDDPQTSGHGEISQVDEDEKAAEENNV</sequence>
<dbReference type="Gene3D" id="3.80.10.10">
    <property type="entry name" value="Ribonuclease Inhibitor"/>
    <property type="match status" value="1"/>
</dbReference>
<reference evidence="4" key="1">
    <citation type="submission" date="2016-06" db="EMBL/GenBank/DDBJ databases">
        <title>Parallel loss of symbiosis genes in relatives of nitrogen-fixing non-legume Parasponia.</title>
        <authorList>
            <person name="Van Velzen R."/>
            <person name="Holmer R."/>
            <person name="Bu F."/>
            <person name="Rutten L."/>
            <person name="Van Zeijl A."/>
            <person name="Liu W."/>
            <person name="Santuari L."/>
            <person name="Cao Q."/>
            <person name="Sharma T."/>
            <person name="Shen D."/>
            <person name="Roswanjaya Y."/>
            <person name="Wardhani T."/>
            <person name="Kalhor M.S."/>
            <person name="Jansen J."/>
            <person name="Van den Hoogen J."/>
            <person name="Gungor B."/>
            <person name="Hartog M."/>
            <person name="Hontelez J."/>
            <person name="Verver J."/>
            <person name="Yang W.-C."/>
            <person name="Schijlen E."/>
            <person name="Repin R."/>
            <person name="Schilthuizen M."/>
            <person name="Schranz E."/>
            <person name="Heidstra R."/>
            <person name="Miyata K."/>
            <person name="Fedorova E."/>
            <person name="Kohlen W."/>
            <person name="Bisseling T."/>
            <person name="Smit S."/>
            <person name="Geurts R."/>
        </authorList>
    </citation>
    <scope>NUCLEOTIDE SEQUENCE [LARGE SCALE GENOMIC DNA]</scope>
    <source>
        <strain evidence="4">cv. RG33-2</strain>
    </source>
</reference>
<evidence type="ECO:0000313" key="3">
    <source>
        <dbReference type="EMBL" id="PON92567.1"/>
    </source>
</evidence>
<dbReference type="InParanoid" id="A0A2P5F448"/>
<dbReference type="AlphaFoldDB" id="A0A2P5F448"/>
<comment type="caution">
    <text evidence="3">The sequence shown here is derived from an EMBL/GenBank/DDBJ whole genome shotgun (WGS) entry which is preliminary data.</text>
</comment>
<dbReference type="InterPro" id="IPR056789">
    <property type="entry name" value="LRR_R13L1-DRL21"/>
</dbReference>
<evidence type="ECO:0000313" key="4">
    <source>
        <dbReference type="Proteomes" id="UP000237000"/>
    </source>
</evidence>
<dbReference type="InterPro" id="IPR032675">
    <property type="entry name" value="LRR_dom_sf"/>
</dbReference>
<keyword evidence="4" id="KW-1185">Reference proteome</keyword>
<name>A0A2P5F448_TREOI</name>